<reference evidence="1 2" key="1">
    <citation type="submission" date="2024-06" db="EMBL/GenBank/DDBJ databases">
        <title>Genomic Encyclopedia of Type Strains, Phase IV (KMG-IV): sequencing the most valuable type-strain genomes for metagenomic binning, comparative biology and taxonomic classification.</title>
        <authorList>
            <person name="Goeker M."/>
        </authorList>
    </citation>
    <scope>NUCLEOTIDE SEQUENCE [LARGE SCALE GENOMIC DNA]</scope>
    <source>
        <strain evidence="1 2">DSM 15349</strain>
    </source>
</reference>
<dbReference type="RefSeq" id="WP_253363421.1">
    <property type="nucleotide sequence ID" value="NZ_JALJXU010000002.1"/>
</dbReference>
<name>A0ABV2JJT4_9STRE</name>
<evidence type="ECO:0000313" key="2">
    <source>
        <dbReference type="Proteomes" id="UP001549055"/>
    </source>
</evidence>
<keyword evidence="2" id="KW-1185">Reference proteome</keyword>
<gene>
    <name evidence="1" type="ORF">ABID27_000807</name>
</gene>
<dbReference type="EMBL" id="JBEPMK010000002">
    <property type="protein sequence ID" value="MET3644185.1"/>
    <property type="molecule type" value="Genomic_DNA"/>
</dbReference>
<evidence type="ECO:0000313" key="1">
    <source>
        <dbReference type="EMBL" id="MET3644185.1"/>
    </source>
</evidence>
<organism evidence="1 2">
    <name type="scientific">Streptococcus gallinaceus</name>
    <dbReference type="NCBI Taxonomy" id="165758"/>
    <lineage>
        <taxon>Bacteria</taxon>
        <taxon>Bacillati</taxon>
        <taxon>Bacillota</taxon>
        <taxon>Bacilli</taxon>
        <taxon>Lactobacillales</taxon>
        <taxon>Streptococcaceae</taxon>
        <taxon>Streptococcus</taxon>
    </lineage>
</organism>
<proteinExistence type="predicted"/>
<sequence>MFDKKLPSGKVRYYQKFYNEEEEKWEQVSCTLASKSRAMQAKAREILEEKIEIRLQKSDKRLSCETVKEALHE</sequence>
<dbReference type="Proteomes" id="UP001549055">
    <property type="component" value="Unassembled WGS sequence"/>
</dbReference>
<comment type="caution">
    <text evidence="1">The sequence shown here is derived from an EMBL/GenBank/DDBJ whole genome shotgun (WGS) entry which is preliminary data.</text>
</comment>
<accession>A0ABV2JJT4</accession>
<protein>
    <submittedName>
        <fullName evidence="1">Uncharacterized protein</fullName>
    </submittedName>
</protein>